<dbReference type="HOGENOM" id="CLU_1701167_0_0_9"/>
<proteinExistence type="predicted"/>
<dbReference type="AlphaFoldDB" id="A8RPF3"/>
<sequence>MTKDRKAALRTVFFFSSGTAMPTQMPRDRRQNFNSPMVFQSDSQMYWLAQRISFFIGIPPSIERFLHGFLYLQFSTWDGRMEGALDRFGETCYHKMQDSLYETESAQNMMVLKAYRRRPRRNRVFIYRRFETSGRQRNLPSFNLGIHSGAVRKD</sequence>
<reference evidence="1 2" key="1">
    <citation type="submission" date="2007-08" db="EMBL/GenBank/DDBJ databases">
        <authorList>
            <person name="Fulton L."/>
            <person name="Clifton S."/>
            <person name="Fulton B."/>
            <person name="Xu J."/>
            <person name="Minx P."/>
            <person name="Pepin K.H."/>
            <person name="Johnson M."/>
            <person name="Thiruvilangam P."/>
            <person name="Bhonagiri V."/>
            <person name="Nash W.E."/>
            <person name="Mardis E.R."/>
            <person name="Wilson R.K."/>
        </authorList>
    </citation>
    <scope>NUCLEOTIDE SEQUENCE [LARGE SCALE GENOMIC DNA]</scope>
    <source>
        <strain evidence="2">ATCC BAA-613 / DSM 15670 / CCUG 46953 / JCM 12243 / WAL 16351</strain>
    </source>
</reference>
<reference evidence="1 2" key="2">
    <citation type="submission" date="2007-09" db="EMBL/GenBank/DDBJ databases">
        <title>Draft genome sequence of Clostridium bolteae (ATCC BAA-613).</title>
        <authorList>
            <person name="Sudarsanam P."/>
            <person name="Ley R."/>
            <person name="Guruge J."/>
            <person name="Turnbaugh P.J."/>
            <person name="Mahowald M."/>
            <person name="Liep D."/>
            <person name="Gordon J."/>
        </authorList>
    </citation>
    <scope>NUCLEOTIDE SEQUENCE [LARGE SCALE GENOMIC DNA]</scope>
    <source>
        <strain evidence="2">ATCC BAA-613 / DSM 15670 / CCUG 46953 / JCM 12243 / WAL 16351</strain>
    </source>
</reference>
<dbReference type="EMBL" id="ABCC02000023">
    <property type="protein sequence ID" value="EDP17382.1"/>
    <property type="molecule type" value="Genomic_DNA"/>
</dbReference>
<evidence type="ECO:0000313" key="2">
    <source>
        <dbReference type="Proteomes" id="UP000005396"/>
    </source>
</evidence>
<accession>A8RPF3</accession>
<gene>
    <name evidence="1" type="ORF">CLOBOL_02454</name>
</gene>
<name>A8RPF3_ENTBW</name>
<organism evidence="1 2">
    <name type="scientific">Enterocloster bolteae (strain ATCC BAA-613 / DSM 15670 / CCUG 46953 / JCM 12243 / WAL 16351)</name>
    <name type="common">Clostridium bolteae</name>
    <dbReference type="NCBI Taxonomy" id="411902"/>
    <lineage>
        <taxon>Bacteria</taxon>
        <taxon>Bacillati</taxon>
        <taxon>Bacillota</taxon>
        <taxon>Clostridia</taxon>
        <taxon>Lachnospirales</taxon>
        <taxon>Lachnospiraceae</taxon>
        <taxon>Enterocloster</taxon>
    </lineage>
</organism>
<evidence type="ECO:0000313" key="1">
    <source>
        <dbReference type="EMBL" id="EDP17382.1"/>
    </source>
</evidence>
<protein>
    <submittedName>
        <fullName evidence="1">Uncharacterized protein</fullName>
    </submittedName>
</protein>
<comment type="caution">
    <text evidence="1">The sequence shown here is derived from an EMBL/GenBank/DDBJ whole genome shotgun (WGS) entry which is preliminary data.</text>
</comment>
<dbReference type="eggNOG" id="ENOG50322J9">
    <property type="taxonomic scope" value="Bacteria"/>
</dbReference>
<dbReference type="Proteomes" id="UP000005396">
    <property type="component" value="Unassembled WGS sequence"/>
</dbReference>
<dbReference type="PaxDb" id="411902-CLOBOL_02454"/>